<protein>
    <submittedName>
        <fullName evidence="1">Uncharacterized protein</fullName>
    </submittedName>
</protein>
<sequence>MPVLPVSIRGPLHRKSQSLVFCFTYPRIDTARRR</sequence>
<proteinExistence type="predicted"/>
<evidence type="ECO:0000313" key="1">
    <source>
        <dbReference type="EMBL" id="DAE26720.1"/>
    </source>
</evidence>
<reference evidence="1" key="1">
    <citation type="journal article" date="2021" name="Proc. Natl. Acad. Sci. U.S.A.">
        <title>A Catalog of Tens of Thousands of Viruses from Human Metagenomes Reveals Hidden Associations with Chronic Diseases.</title>
        <authorList>
            <person name="Tisza M.J."/>
            <person name="Buck C.B."/>
        </authorList>
    </citation>
    <scope>NUCLEOTIDE SEQUENCE</scope>
    <source>
        <strain evidence="1">CtBoB21</strain>
    </source>
</reference>
<accession>A0A8S5R5S0</accession>
<dbReference type="EMBL" id="BK015822">
    <property type="protein sequence ID" value="DAE26720.1"/>
    <property type="molecule type" value="Genomic_DNA"/>
</dbReference>
<name>A0A8S5R5S0_9CAUD</name>
<organism evidence="1">
    <name type="scientific">Myoviridae sp. ctBoB21</name>
    <dbReference type="NCBI Taxonomy" id="2827287"/>
    <lineage>
        <taxon>Viruses</taxon>
        <taxon>Duplodnaviria</taxon>
        <taxon>Heunggongvirae</taxon>
        <taxon>Uroviricota</taxon>
        <taxon>Caudoviricetes</taxon>
    </lineage>
</organism>